<organism evidence="1 2">
    <name type="scientific">Artemisia annua</name>
    <name type="common">Sweet wormwood</name>
    <dbReference type="NCBI Taxonomy" id="35608"/>
    <lineage>
        <taxon>Eukaryota</taxon>
        <taxon>Viridiplantae</taxon>
        <taxon>Streptophyta</taxon>
        <taxon>Embryophyta</taxon>
        <taxon>Tracheophyta</taxon>
        <taxon>Spermatophyta</taxon>
        <taxon>Magnoliopsida</taxon>
        <taxon>eudicotyledons</taxon>
        <taxon>Gunneridae</taxon>
        <taxon>Pentapetalae</taxon>
        <taxon>asterids</taxon>
        <taxon>campanulids</taxon>
        <taxon>Asterales</taxon>
        <taxon>Asteraceae</taxon>
        <taxon>Asteroideae</taxon>
        <taxon>Anthemideae</taxon>
        <taxon>Artemisiinae</taxon>
        <taxon>Artemisia</taxon>
    </lineage>
</organism>
<reference evidence="1 2" key="1">
    <citation type="journal article" date="2018" name="Mol. Plant">
        <title>The genome of Artemisia annua provides insight into the evolution of Asteraceae family and artemisinin biosynthesis.</title>
        <authorList>
            <person name="Shen Q."/>
            <person name="Zhang L."/>
            <person name="Liao Z."/>
            <person name="Wang S."/>
            <person name="Yan T."/>
            <person name="Shi P."/>
            <person name="Liu M."/>
            <person name="Fu X."/>
            <person name="Pan Q."/>
            <person name="Wang Y."/>
            <person name="Lv Z."/>
            <person name="Lu X."/>
            <person name="Zhang F."/>
            <person name="Jiang W."/>
            <person name="Ma Y."/>
            <person name="Chen M."/>
            <person name="Hao X."/>
            <person name="Li L."/>
            <person name="Tang Y."/>
            <person name="Lv G."/>
            <person name="Zhou Y."/>
            <person name="Sun X."/>
            <person name="Brodelius P.E."/>
            <person name="Rose J.K.C."/>
            <person name="Tang K."/>
        </authorList>
    </citation>
    <scope>NUCLEOTIDE SEQUENCE [LARGE SCALE GENOMIC DNA]</scope>
    <source>
        <strain evidence="2">cv. Huhao1</strain>
        <tissue evidence="1">Leaf</tissue>
    </source>
</reference>
<dbReference type="Proteomes" id="UP000245207">
    <property type="component" value="Unassembled WGS sequence"/>
</dbReference>
<keyword evidence="2" id="KW-1185">Reference proteome</keyword>
<evidence type="ECO:0000313" key="2">
    <source>
        <dbReference type="Proteomes" id="UP000245207"/>
    </source>
</evidence>
<sequence>MVNEDENEDSLRLDLALVEEKRDLVAIRLIHSKNKMAKYYNKRVHREYFKPGDHVMRINEVRKVAGQGKLAPNWKGPYIIRQENDNGSYMLTTLKGDDIPLTWHASDLKRCYI</sequence>
<dbReference type="EMBL" id="PKPP01000970">
    <property type="protein sequence ID" value="PWA86890.1"/>
    <property type="molecule type" value="Genomic_DNA"/>
</dbReference>
<comment type="caution">
    <text evidence="1">The sequence shown here is derived from an EMBL/GenBank/DDBJ whole genome shotgun (WGS) entry which is preliminary data.</text>
</comment>
<dbReference type="AlphaFoldDB" id="A0A2U1PMA8"/>
<evidence type="ECO:0000313" key="1">
    <source>
        <dbReference type="EMBL" id="PWA86890.1"/>
    </source>
</evidence>
<evidence type="ECO:0008006" key="3">
    <source>
        <dbReference type="Google" id="ProtNLM"/>
    </source>
</evidence>
<dbReference type="OrthoDB" id="1637540at2759"/>
<proteinExistence type="predicted"/>
<accession>A0A2U1PMA8</accession>
<name>A0A2U1PMA8_ARTAN</name>
<gene>
    <name evidence="1" type="ORF">CTI12_AA135950</name>
</gene>
<protein>
    <recommendedName>
        <fullName evidence="3">Reverse transcriptase domain-containing protein</fullName>
    </recommendedName>
</protein>